<dbReference type="EMBL" id="JAVHNS010000005">
    <property type="protein sequence ID" value="KAK6353835.1"/>
    <property type="molecule type" value="Genomic_DNA"/>
</dbReference>
<feature type="region of interest" description="Disordered" evidence="3">
    <location>
        <begin position="1484"/>
        <end position="1550"/>
    </location>
</feature>
<dbReference type="PANTHER" id="PTHR10039:SF10">
    <property type="entry name" value="NACHT DOMAIN-CONTAINING PROTEIN"/>
    <property type="match status" value="1"/>
</dbReference>
<name>A0AAV9V2N4_9PEZI</name>
<keyword evidence="1" id="KW-0677">Repeat</keyword>
<dbReference type="Gene3D" id="2.60.120.920">
    <property type="match status" value="1"/>
</dbReference>
<feature type="compositionally biased region" description="Polar residues" evidence="3">
    <location>
        <begin position="1523"/>
        <end position="1532"/>
    </location>
</feature>
<evidence type="ECO:0000313" key="6">
    <source>
        <dbReference type="Proteomes" id="UP001373714"/>
    </source>
</evidence>
<sequence length="1892" mass="215847">MDNTILVPGSNEAERGYGKRGISKRTVQACYEEACQKFRSSILSKTKSDQESKQQNDLLDKFLRASAHDFGAYDHNEYDNLQRECRKLAKEGEQFRDGDKADRLLTALNTIKVVGDGVLSMAPESISIVWFGISSMLTVATVKLEIRLLICDTCESITSMIGDCLRWEILDRKVNGSGSQNFSSRSRVSIQTDIWESNWSRGSTVTGLLVAIFEFLWHAQPHRDPSRLTRFKSTIKEAFTKDLQQRVDDLLEAHEELVKLANQQFQEILLETQHETRARMQKIREDLNRSVTITSQMLESLQCNALYEELKIQRDKISESKSHKLHFESLNDRASVILEQRKGHVANWFFEDPLYHAWKNPGLEHDAPNLICLESPRGHGKSTAMLCLRKKLGECTLGDHRPIILYFFFKKGDQDIQNARTALQSVVYQLLTRDELRYDIKVLSKCVELLNPAFGKPPDEFEATVPKPVSYDLTDIQSLCDLIRQVGNLLPRVYLLVDALDECQDRLEKKLVSHLVSMVDVKDSRMRLILSVRNTVDIKPEMLLPRDPNRLSQNPSEPQALYVRASSIVITSEKNSLDLKAYLTHDISDLLSRRIDQHAYEEYYNQELARIVDIIHQKANGDFALARMIIANLQQPSKLSLEDKILQLPAAIGEIYMTALESLKTEEQELVVTALKWAVWGVSTLTVVEISDHYREIYKKVEERSWNARPPERVEGRPENALSQKVLKHPDMNDPREQPEVKEIIHHLETIGRDFFRVDRHTGLITVDISIREWIQEDSKSGSRAVTNRAKGFDKYRDEGGYTVFKFTLTPSFVRYGDNFMELFDQKEAQMAITLDILRTLNNPNFQEAYMPWNPEWIALMDTEIDSGKILTAGARCRYEVEYWHEHLKILGNWWSEKALDDPYWSDLLTQLSIFTKPENWYRWILQPRESLNSYLQEIKNGGHDYQYLASSTLRDLVNEGPIHIASTYGLNILIDNQLKLTEKEMCKSRPNWFEFENVDEKIKLPRLATLIKDFQESLKTDRVLDVDIPSRGEFLGSARHPIQLAMQYPDTVECLIRHGAGVENWPFAEDGNMLLWILGFSKILVPNFKNNLPKVLETARTLIRNGATLNADIRDDRGDTLLHYAAELHDLEFFKLICFSVDWNGLPVDRRGMTPLHFLFLDRPEASPKKIQEVLDICQILVQLGTRSISADGEFKTIRDIVNAQDSRSRSPLMNTVESTFAEGAKKLIELGVDVHDDDNSGNTCFHLLADYTKSPRASPRDLDSTFATADLLFQQGLDITRTNNLGETAFMVAFQYGTMAMIQWLLEKFSKMEANHGEEHPFIASQPRRVGNILHFLSNNGPHFEVLPMIQEYIPKSVIHAAMNGVNRFRQTPLMLAAKYRYKSSFLYLRWLLSYGVEPELAGMRDQCGRTALDYFFYNPGRDIYRGHGGKSTTSDGVDMCSDTFWKLFAVTPSEKRWSIFSRTISRRHFWAYLDYLDPEGRLKREPDDEEPILDEHGWTKGEIIDSIPERKESTKDDNSDTSIAVTSATDVDPAPQEPPEDDNSDSSAIIVGEDSSIAEHWDSSDEFAPFTIIDPTIIDPSSPKIKPVSHPNQSQFHRAPSRLTMIFDPEKQNSEEKAKLSNNGLHLSLDLNSNEGFPGVWVVAVADHPVPAARDFYFEAGFSFSAALQPVRSGEGDRVRIYLAQIHDYHAPRFSVSVLPDSIEAIYANRASDWGWGARYDHSKIDAEQDIDEIDPMHILDTSTESSNKPTTDKATSNSDGSAKSEDTVVTVGIGVNTKTRLICITYNGKKLPDYYALEYQRYFPMISLASPCHECVVNFGSSPFLFEPANSIDWKVSSDDEAVGLAENILDGSHPLHDWVGMRSTELFDICENPAVDPDYERSAEFQD</sequence>
<dbReference type="Proteomes" id="UP001373714">
    <property type="component" value="Unassembled WGS sequence"/>
</dbReference>
<evidence type="ECO:0000256" key="2">
    <source>
        <dbReference type="SAM" id="Coils"/>
    </source>
</evidence>
<gene>
    <name evidence="5" type="ORF">TWF730_008258</name>
</gene>
<dbReference type="Gene3D" id="1.25.40.20">
    <property type="entry name" value="Ankyrin repeat-containing domain"/>
    <property type="match status" value="2"/>
</dbReference>
<feature type="domain" description="Nephrocystin 3-like N-terminal" evidence="4">
    <location>
        <begin position="347"/>
        <end position="533"/>
    </location>
</feature>
<dbReference type="InterPro" id="IPR036770">
    <property type="entry name" value="Ankyrin_rpt-contain_sf"/>
</dbReference>
<proteinExistence type="predicted"/>
<keyword evidence="2" id="KW-0175">Coiled coil</keyword>
<dbReference type="Pfam" id="PF24883">
    <property type="entry name" value="NPHP3_N"/>
    <property type="match status" value="1"/>
</dbReference>
<feature type="coiled-coil region" evidence="2">
    <location>
        <begin position="240"/>
        <end position="271"/>
    </location>
</feature>
<dbReference type="SUPFAM" id="SSF48403">
    <property type="entry name" value="Ankyrin repeat"/>
    <property type="match status" value="1"/>
</dbReference>
<dbReference type="InterPro" id="IPR002110">
    <property type="entry name" value="Ankyrin_rpt"/>
</dbReference>
<evidence type="ECO:0000256" key="3">
    <source>
        <dbReference type="SAM" id="MobiDB-lite"/>
    </source>
</evidence>
<dbReference type="SMART" id="SM00248">
    <property type="entry name" value="ANK"/>
    <property type="match status" value="7"/>
</dbReference>
<evidence type="ECO:0000313" key="5">
    <source>
        <dbReference type="EMBL" id="KAK6353835.1"/>
    </source>
</evidence>
<keyword evidence="6" id="KW-1185">Reference proteome</keyword>
<dbReference type="PANTHER" id="PTHR10039">
    <property type="entry name" value="AMELOGENIN"/>
    <property type="match status" value="1"/>
</dbReference>
<feature type="compositionally biased region" description="Basic and acidic residues" evidence="3">
    <location>
        <begin position="1496"/>
        <end position="1521"/>
    </location>
</feature>
<comment type="caution">
    <text evidence="5">The sequence shown here is derived from an EMBL/GenBank/DDBJ whole genome shotgun (WGS) entry which is preliminary data.</text>
</comment>
<reference evidence="5 6" key="1">
    <citation type="submission" date="2019-10" db="EMBL/GenBank/DDBJ databases">
        <authorList>
            <person name="Palmer J.M."/>
        </authorList>
    </citation>
    <scope>NUCLEOTIDE SEQUENCE [LARGE SCALE GENOMIC DNA]</scope>
    <source>
        <strain evidence="5 6">TWF730</strain>
    </source>
</reference>
<dbReference type="InterPro" id="IPR043136">
    <property type="entry name" value="B30.2/SPRY_sf"/>
</dbReference>
<organism evidence="5 6">
    <name type="scientific">Orbilia blumenaviensis</name>
    <dbReference type="NCBI Taxonomy" id="1796055"/>
    <lineage>
        <taxon>Eukaryota</taxon>
        <taxon>Fungi</taxon>
        <taxon>Dikarya</taxon>
        <taxon>Ascomycota</taxon>
        <taxon>Pezizomycotina</taxon>
        <taxon>Orbiliomycetes</taxon>
        <taxon>Orbiliales</taxon>
        <taxon>Orbiliaceae</taxon>
        <taxon>Orbilia</taxon>
    </lineage>
</organism>
<accession>A0AAV9V2N4</accession>
<evidence type="ECO:0000256" key="1">
    <source>
        <dbReference type="ARBA" id="ARBA00022737"/>
    </source>
</evidence>
<evidence type="ECO:0000259" key="4">
    <source>
        <dbReference type="Pfam" id="PF24883"/>
    </source>
</evidence>
<feature type="region of interest" description="Disordered" evidence="3">
    <location>
        <begin position="1744"/>
        <end position="1769"/>
    </location>
</feature>
<dbReference type="InterPro" id="IPR027417">
    <property type="entry name" value="P-loop_NTPase"/>
</dbReference>
<dbReference type="InterPro" id="IPR056884">
    <property type="entry name" value="NPHP3-like_N"/>
</dbReference>
<dbReference type="SUPFAM" id="SSF52540">
    <property type="entry name" value="P-loop containing nucleoside triphosphate hydrolases"/>
    <property type="match status" value="1"/>
</dbReference>
<feature type="compositionally biased region" description="Polar residues" evidence="3">
    <location>
        <begin position="1744"/>
        <end position="1765"/>
    </location>
</feature>
<protein>
    <recommendedName>
        <fullName evidence="4">Nephrocystin 3-like N-terminal domain-containing protein</fullName>
    </recommendedName>
</protein>